<evidence type="ECO:0000313" key="4">
    <source>
        <dbReference type="Proteomes" id="UP000664288"/>
    </source>
</evidence>
<reference evidence="3 4" key="1">
    <citation type="submission" date="2021-03" db="EMBL/GenBank/DDBJ databases">
        <title>Whole genome sequence of Jiella sp. MQZ13P-4.</title>
        <authorList>
            <person name="Tuo L."/>
        </authorList>
    </citation>
    <scope>NUCLEOTIDE SEQUENCE [LARGE SCALE GENOMIC DNA]</scope>
    <source>
        <strain evidence="3 4">MQZ13P-4</strain>
    </source>
</reference>
<dbReference type="PANTHER" id="PTHR11712">
    <property type="entry name" value="POLYKETIDE SYNTHASE-RELATED"/>
    <property type="match status" value="1"/>
</dbReference>
<dbReference type="InterPro" id="IPR014030">
    <property type="entry name" value="Ketoacyl_synth_N"/>
</dbReference>
<accession>A0ABS3J6H8</accession>
<feature type="domain" description="Beta-ketoacyl synthase-like N-terminal" evidence="2">
    <location>
        <begin position="68"/>
        <end position="252"/>
    </location>
</feature>
<proteinExistence type="predicted"/>
<keyword evidence="4" id="KW-1185">Reference proteome</keyword>
<dbReference type="RefSeq" id="WP_207351911.1">
    <property type="nucleotide sequence ID" value="NZ_JAFMPY010000020.1"/>
</dbReference>
<dbReference type="SUPFAM" id="SSF53901">
    <property type="entry name" value="Thiolase-like"/>
    <property type="match status" value="2"/>
</dbReference>
<comment type="caution">
    <text evidence="3">The sequence shown here is derived from an EMBL/GenBank/DDBJ whole genome shotgun (WGS) entry which is preliminary data.</text>
</comment>
<dbReference type="NCBIfam" id="NF005084">
    <property type="entry name" value="PRK06519.1"/>
    <property type="match status" value="1"/>
</dbReference>
<dbReference type="Gene3D" id="3.40.47.10">
    <property type="match status" value="1"/>
</dbReference>
<name>A0ABS3J6H8_9HYPH</name>
<dbReference type="InterPro" id="IPR000794">
    <property type="entry name" value="Beta-ketoacyl_synthase"/>
</dbReference>
<keyword evidence="1" id="KW-0808">Transferase</keyword>
<evidence type="ECO:0000313" key="3">
    <source>
        <dbReference type="EMBL" id="MBO0905267.1"/>
    </source>
</evidence>
<gene>
    <name evidence="3" type="ORF">J1C47_16600</name>
</gene>
<evidence type="ECO:0000259" key="2">
    <source>
        <dbReference type="Pfam" id="PF00109"/>
    </source>
</evidence>
<dbReference type="Proteomes" id="UP000664288">
    <property type="component" value="Unassembled WGS sequence"/>
</dbReference>
<organism evidence="3 4">
    <name type="scientific">Jiella sonneratiae</name>
    <dbReference type="NCBI Taxonomy" id="2816856"/>
    <lineage>
        <taxon>Bacteria</taxon>
        <taxon>Pseudomonadati</taxon>
        <taxon>Pseudomonadota</taxon>
        <taxon>Alphaproteobacteria</taxon>
        <taxon>Hyphomicrobiales</taxon>
        <taxon>Aurantimonadaceae</taxon>
        <taxon>Jiella</taxon>
    </lineage>
</organism>
<dbReference type="InterPro" id="IPR016039">
    <property type="entry name" value="Thiolase-like"/>
</dbReference>
<dbReference type="EMBL" id="JAFMPY010000020">
    <property type="protein sequence ID" value="MBO0905267.1"/>
    <property type="molecule type" value="Genomic_DNA"/>
</dbReference>
<sequence>MSDTQRDVLITGIGLVSSLGEGIGTHLDVFARGPGLQPNIRSDGFAPYFVHGLPPIDWSRQIPKKGDQRQMETWQKLGTYSAGLALEDAGIPMDEAVRSEIDMVVAAGGGERDAAVDAMVLERARGANDVETVINETLSTELRPTLFLAQLSNLLAGNISIVHKVTGSSRTFMGEEAAGISALYSARARIASGQSEICLVGSAFSAERKDLLLNFDLAGLLLRDEWRPVFARSGAHQGIAVGSVGAFLVLESPAHAARRSARAYARLTSAVGDRGRRGGGKTAKRFADLLPAASGGSDELMVLSGATGIEELTAAERAVLAERYPGAAVRAYGTMLGHSFEAQMPAGVAIAAGALARGMALPAFDTGEERAAGAPPRRAVVTSIGHLHAEGVCLVEKIEDSPA</sequence>
<dbReference type="Pfam" id="PF00109">
    <property type="entry name" value="ketoacyl-synt"/>
    <property type="match status" value="1"/>
</dbReference>
<protein>
    <submittedName>
        <fullName evidence="3">Beta-ketoacyl-ACP synthase</fullName>
    </submittedName>
</protein>
<evidence type="ECO:0000256" key="1">
    <source>
        <dbReference type="ARBA" id="ARBA00022679"/>
    </source>
</evidence>
<dbReference type="PANTHER" id="PTHR11712:SF336">
    <property type="entry name" value="3-OXOACYL-[ACYL-CARRIER-PROTEIN] SYNTHASE, MITOCHONDRIAL"/>
    <property type="match status" value="1"/>
</dbReference>